<feature type="transmembrane region" description="Helical" evidence="1">
    <location>
        <begin position="20"/>
        <end position="39"/>
    </location>
</feature>
<dbReference type="OrthoDB" id="671439at2759"/>
<keyword evidence="1" id="KW-1133">Transmembrane helix</keyword>
<dbReference type="Proteomes" id="UP000812966">
    <property type="component" value="Unassembled WGS sequence"/>
</dbReference>
<name>A0A8K0NMF6_9TREE</name>
<evidence type="ECO:0000259" key="2">
    <source>
        <dbReference type="Pfam" id="PF13472"/>
    </source>
</evidence>
<dbReference type="EMBL" id="JABELV010000338">
    <property type="protein sequence ID" value="KAG7527305.1"/>
    <property type="molecule type" value="Genomic_DNA"/>
</dbReference>
<protein>
    <recommendedName>
        <fullName evidence="2">SGNH hydrolase-type esterase domain-containing protein</fullName>
    </recommendedName>
</protein>
<evidence type="ECO:0000313" key="4">
    <source>
        <dbReference type="Proteomes" id="UP000812966"/>
    </source>
</evidence>
<dbReference type="PANTHER" id="PTHR14209:SF19">
    <property type="entry name" value="ISOAMYL ACETATE-HYDROLYZING ESTERASE 1 HOMOLOG"/>
    <property type="match status" value="1"/>
</dbReference>
<keyword evidence="4" id="KW-1185">Reference proteome</keyword>
<keyword evidence="1" id="KW-0472">Membrane</keyword>
<dbReference type="InterPro" id="IPR013830">
    <property type="entry name" value="SGNH_hydro"/>
</dbReference>
<dbReference type="InterPro" id="IPR045136">
    <property type="entry name" value="Iah1-like"/>
</dbReference>
<dbReference type="InterPro" id="IPR036514">
    <property type="entry name" value="SGNH_hydro_sf"/>
</dbReference>
<dbReference type="SUPFAM" id="SSF52266">
    <property type="entry name" value="SGNH hydrolase"/>
    <property type="match status" value="1"/>
</dbReference>
<organism evidence="3 4">
    <name type="scientific">Filobasidium floriforme</name>
    <dbReference type="NCBI Taxonomy" id="5210"/>
    <lineage>
        <taxon>Eukaryota</taxon>
        <taxon>Fungi</taxon>
        <taxon>Dikarya</taxon>
        <taxon>Basidiomycota</taxon>
        <taxon>Agaricomycotina</taxon>
        <taxon>Tremellomycetes</taxon>
        <taxon>Filobasidiales</taxon>
        <taxon>Filobasidiaceae</taxon>
        <taxon>Filobasidium</taxon>
    </lineage>
</organism>
<dbReference type="AlphaFoldDB" id="A0A8K0NMF6"/>
<accession>A0A8K0NMF6</accession>
<proteinExistence type="predicted"/>
<dbReference type="Gene3D" id="3.40.50.1110">
    <property type="entry name" value="SGNH hydrolase"/>
    <property type="match status" value="1"/>
</dbReference>
<keyword evidence="1" id="KW-0812">Transmembrane</keyword>
<dbReference type="Pfam" id="PF13472">
    <property type="entry name" value="Lipase_GDSL_2"/>
    <property type="match status" value="1"/>
</dbReference>
<comment type="caution">
    <text evidence="3">The sequence shown here is derived from an EMBL/GenBank/DDBJ whole genome shotgun (WGS) entry which is preliminary data.</text>
</comment>
<evidence type="ECO:0000313" key="3">
    <source>
        <dbReference type="EMBL" id="KAG7527305.1"/>
    </source>
</evidence>
<feature type="domain" description="SGNH hydrolase-type esterase" evidence="2">
    <location>
        <begin position="71"/>
        <end position="275"/>
    </location>
</feature>
<sequence length="309" mass="34807">MLPSFARQGAPIRSFHPSTYALAVVTFLSLSFILAPSWMSERDSSLARHATPHEENFTKATTNRLYPQVVVLGDSIAERSFDEAEGYGIKLTSMYAGKMDVLNRGFGGYNSRQLLKKLKEDMPLDDVRLFIIHVGTNDAVITGEQKIEGDEFQKNMFAILDYISEAHPAARVLCVTPSTLQPDWWLAHMRNLHTPDGGDPITESDRTIASNKKYVQLLRTIVKEWNKVRVESQDGKGNKVAIVDAFRAHAVAKGQHGVTNEMLFTDGLHWSSKGYMIVTREIMKMLPVFEELIPGKLPYAYEPWAQYKA</sequence>
<reference evidence="3" key="1">
    <citation type="submission" date="2020-04" db="EMBL/GenBank/DDBJ databases">
        <title>Analysis of mating type loci in Filobasidium floriforme.</title>
        <authorList>
            <person name="Nowrousian M."/>
        </authorList>
    </citation>
    <scope>NUCLEOTIDE SEQUENCE</scope>
    <source>
        <strain evidence="3">CBS 6242</strain>
    </source>
</reference>
<gene>
    <name evidence="3" type="ORF">FFLO_07067</name>
</gene>
<dbReference type="PANTHER" id="PTHR14209">
    <property type="entry name" value="ISOAMYL ACETATE-HYDROLYZING ESTERASE 1"/>
    <property type="match status" value="1"/>
</dbReference>
<evidence type="ECO:0000256" key="1">
    <source>
        <dbReference type="SAM" id="Phobius"/>
    </source>
</evidence>